<proteinExistence type="predicted"/>
<evidence type="ECO:0000256" key="1">
    <source>
        <dbReference type="SAM" id="MobiDB-lite"/>
    </source>
</evidence>
<protein>
    <submittedName>
        <fullName evidence="2">Putative dehydration-responsive element-binding protein 2E-like</fullName>
    </submittedName>
</protein>
<dbReference type="EMBL" id="GEDG01030302">
    <property type="protein sequence ID" value="JAP12008.1"/>
    <property type="molecule type" value="Transcribed_RNA"/>
</dbReference>
<evidence type="ECO:0000313" key="2">
    <source>
        <dbReference type="EMBL" id="JAP12008.1"/>
    </source>
</evidence>
<name>A0A0V0GVA5_SOLCH</name>
<sequence>MYGSNAILNFPNCCDNGNITRASSLESSGQSSVDHEDLVVVDAEKIEIESDLKTSDTPDDDDGGGVVNTDLSYDYANHGSPACSWTEEELEVITEENSEIELTNLEGDFEIFS</sequence>
<organism evidence="2">
    <name type="scientific">Solanum chacoense</name>
    <name type="common">Chaco potato</name>
    <dbReference type="NCBI Taxonomy" id="4108"/>
    <lineage>
        <taxon>Eukaryota</taxon>
        <taxon>Viridiplantae</taxon>
        <taxon>Streptophyta</taxon>
        <taxon>Embryophyta</taxon>
        <taxon>Tracheophyta</taxon>
        <taxon>Spermatophyta</taxon>
        <taxon>Magnoliopsida</taxon>
        <taxon>eudicotyledons</taxon>
        <taxon>Gunneridae</taxon>
        <taxon>Pentapetalae</taxon>
        <taxon>asterids</taxon>
        <taxon>lamiids</taxon>
        <taxon>Solanales</taxon>
        <taxon>Solanaceae</taxon>
        <taxon>Solanoideae</taxon>
        <taxon>Solaneae</taxon>
        <taxon>Solanum</taxon>
    </lineage>
</organism>
<dbReference type="AlphaFoldDB" id="A0A0V0GVA5"/>
<reference evidence="2" key="1">
    <citation type="submission" date="2015-12" db="EMBL/GenBank/DDBJ databases">
        <title>Gene expression during late stages of embryo sac development: a critical building block for successful pollen-pistil interactions.</title>
        <authorList>
            <person name="Liu Y."/>
            <person name="Joly V."/>
            <person name="Sabar M."/>
            <person name="Matton D.P."/>
        </authorList>
    </citation>
    <scope>NUCLEOTIDE SEQUENCE</scope>
</reference>
<accession>A0A0V0GVA5</accession>
<feature type="region of interest" description="Disordered" evidence="1">
    <location>
        <begin position="49"/>
        <end position="69"/>
    </location>
</feature>